<dbReference type="Gene3D" id="1.10.3210.10">
    <property type="entry name" value="Hypothetical protein af1432"/>
    <property type="match status" value="1"/>
</dbReference>
<name>A0A090LC00_STRRB</name>
<evidence type="ECO:0000256" key="3">
    <source>
        <dbReference type="ARBA" id="ARBA00022801"/>
    </source>
</evidence>
<evidence type="ECO:0000313" key="14">
    <source>
        <dbReference type="EMBL" id="CEF67277.1"/>
    </source>
</evidence>
<dbReference type="FunFam" id="1.10.3210.10:FF:000012">
    <property type="entry name" value="HD domain containing 3"/>
    <property type="match status" value="1"/>
</dbReference>
<organism evidence="14">
    <name type="scientific">Strongyloides ratti</name>
    <name type="common">Parasitic roundworm</name>
    <dbReference type="NCBI Taxonomy" id="34506"/>
    <lineage>
        <taxon>Eukaryota</taxon>
        <taxon>Metazoa</taxon>
        <taxon>Ecdysozoa</taxon>
        <taxon>Nematoda</taxon>
        <taxon>Chromadorea</taxon>
        <taxon>Rhabditida</taxon>
        <taxon>Tylenchina</taxon>
        <taxon>Panagrolaimomorpha</taxon>
        <taxon>Strongyloidoidea</taxon>
        <taxon>Strongyloididae</taxon>
        <taxon>Strongyloides</taxon>
    </lineage>
</organism>
<comment type="catalytic activity">
    <reaction evidence="11">
        <text>guanosine 3',5'-bis(diphosphate) + H2O = GDP + diphosphate + H(+)</text>
        <dbReference type="Rhea" id="RHEA:14253"/>
        <dbReference type="ChEBI" id="CHEBI:15377"/>
        <dbReference type="ChEBI" id="CHEBI:15378"/>
        <dbReference type="ChEBI" id="CHEBI:33019"/>
        <dbReference type="ChEBI" id="CHEBI:58189"/>
        <dbReference type="ChEBI" id="CHEBI:77828"/>
        <dbReference type="EC" id="3.1.7.2"/>
    </reaction>
</comment>
<evidence type="ECO:0000259" key="13">
    <source>
        <dbReference type="PROSITE" id="PS51831"/>
    </source>
</evidence>
<dbReference type="GO" id="GO:0008893">
    <property type="term" value="F:guanosine-3',5'-bis(diphosphate) 3'-diphosphatase activity"/>
    <property type="evidence" value="ECO:0007669"/>
    <property type="project" value="UniProtKB-EC"/>
</dbReference>
<reference evidence="14 15" key="1">
    <citation type="submission" date="2014-09" db="EMBL/GenBank/DDBJ databases">
        <authorList>
            <person name="Martin A.A."/>
        </authorList>
    </citation>
    <scope>NUCLEOTIDE SEQUENCE</scope>
    <source>
        <strain evidence="15">ED321</strain>
        <strain evidence="14">ED321 Heterogonic</strain>
    </source>
</reference>
<dbReference type="PANTHER" id="PTHR46246:SF1">
    <property type="entry name" value="GUANOSINE-3',5'-BIS(DIPHOSPHATE) 3'-PYROPHOSPHOHYDROLASE MESH1"/>
    <property type="match status" value="1"/>
</dbReference>
<evidence type="ECO:0000256" key="1">
    <source>
        <dbReference type="ARBA" id="ARBA00001936"/>
    </source>
</evidence>
<proteinExistence type="inferred from homology"/>
<dbReference type="OrthoDB" id="430679at2759"/>
<dbReference type="CTD" id="36379642"/>
<dbReference type="eggNOG" id="KOG1157">
    <property type="taxonomic scope" value="Eukaryota"/>
</dbReference>
<evidence type="ECO:0000256" key="4">
    <source>
        <dbReference type="ARBA" id="ARBA00023211"/>
    </source>
</evidence>
<evidence type="ECO:0000256" key="11">
    <source>
        <dbReference type="ARBA" id="ARBA00047968"/>
    </source>
</evidence>
<evidence type="ECO:0000256" key="5">
    <source>
        <dbReference type="ARBA" id="ARBA00024387"/>
    </source>
</evidence>
<dbReference type="SMART" id="SM00471">
    <property type="entry name" value="HDc"/>
    <property type="match status" value="1"/>
</dbReference>
<dbReference type="SUPFAM" id="SSF109604">
    <property type="entry name" value="HD-domain/PDEase-like"/>
    <property type="match status" value="1"/>
</dbReference>
<keyword evidence="3 14" id="KW-0378">Hydrolase</keyword>
<dbReference type="WBParaSite" id="SRAE_2000194100.1">
    <property type="protein sequence ID" value="SRAE_2000194100.1"/>
    <property type="gene ID" value="WBGene00262148"/>
</dbReference>
<dbReference type="STRING" id="34506.A0A090LC00"/>
<evidence type="ECO:0000256" key="6">
    <source>
        <dbReference type="ARBA" id="ARBA00037781"/>
    </source>
</evidence>
<comment type="cofactor">
    <cofactor evidence="1">
        <name>Mn(2+)</name>
        <dbReference type="ChEBI" id="CHEBI:29035"/>
    </cofactor>
</comment>
<comment type="function">
    <text evidence="6">ppGpp hydrolyzing enzyme involved in starvation response.</text>
</comment>
<evidence type="ECO:0000256" key="12">
    <source>
        <dbReference type="SAM" id="MobiDB-lite"/>
    </source>
</evidence>
<dbReference type="RefSeq" id="XP_024506477.1">
    <property type="nucleotide sequence ID" value="XM_024652953.1"/>
</dbReference>
<dbReference type="InterPro" id="IPR006674">
    <property type="entry name" value="HD_domain"/>
</dbReference>
<dbReference type="GO" id="GO:0046872">
    <property type="term" value="F:metal ion binding"/>
    <property type="evidence" value="ECO:0007669"/>
    <property type="project" value="UniProtKB-KW"/>
</dbReference>
<keyword evidence="15" id="KW-1185">Reference proteome</keyword>
<evidence type="ECO:0000256" key="8">
    <source>
        <dbReference type="ARBA" id="ARBA00040793"/>
    </source>
</evidence>
<dbReference type="Proteomes" id="UP000035682">
    <property type="component" value="Unplaced"/>
</dbReference>
<dbReference type="OMA" id="PPWRERK"/>
<dbReference type="PROSITE" id="PS51831">
    <property type="entry name" value="HD"/>
    <property type="match status" value="1"/>
</dbReference>
<protein>
    <recommendedName>
        <fullName evidence="8">Guanosine-3',5'-bis(diphosphate) 3'-pyrophosphohydrolase MESH1</fullName>
        <ecNumber evidence="5">3.1.7.2</ecNumber>
    </recommendedName>
    <alternativeName>
        <fullName evidence="9">Metazoan SpoT homolog 1</fullName>
    </alternativeName>
    <alternativeName>
        <fullName evidence="10">Penta-phosphate guanosine-3'-pyrophosphohydrolase</fullName>
    </alternativeName>
</protein>
<dbReference type="EC" id="3.1.7.2" evidence="5"/>
<evidence type="ECO:0000256" key="2">
    <source>
        <dbReference type="ARBA" id="ARBA00022723"/>
    </source>
</evidence>
<accession>A0A090LC00</accession>
<keyword evidence="4" id="KW-0464">Manganese</keyword>
<evidence type="ECO:0000313" key="17">
    <source>
        <dbReference type="WormBase" id="SRAE_2000194100"/>
    </source>
</evidence>
<evidence type="ECO:0000313" key="16">
    <source>
        <dbReference type="WBParaSite" id="SRAE_2000194100.1"/>
    </source>
</evidence>
<evidence type="ECO:0000313" key="15">
    <source>
        <dbReference type="Proteomes" id="UP000035682"/>
    </source>
</evidence>
<dbReference type="AlphaFoldDB" id="A0A090LC00"/>
<evidence type="ECO:0000256" key="7">
    <source>
        <dbReference type="ARBA" id="ARBA00038354"/>
    </source>
</evidence>
<comment type="similarity">
    <text evidence="7">Belongs to the MESH1 family.</text>
</comment>
<dbReference type="PANTHER" id="PTHR46246">
    <property type="entry name" value="GUANOSINE-3',5'-BIS(DIPHOSPHATE) 3'-PYROPHOSPHOHYDROLASE MESH1"/>
    <property type="match status" value="1"/>
</dbReference>
<dbReference type="WormBase" id="SRAE_2000194100">
    <property type="protein sequence ID" value="SRP09189"/>
    <property type="gene ID" value="WBGene00262148"/>
</dbReference>
<gene>
    <name evidence="14 16 17" type="ORF">SRAE_2000194100</name>
</gene>
<dbReference type="InterPro" id="IPR003607">
    <property type="entry name" value="HD/PDEase_dom"/>
</dbReference>
<dbReference type="InterPro" id="IPR052194">
    <property type="entry name" value="MESH1"/>
</dbReference>
<keyword evidence="2" id="KW-0479">Metal-binding</keyword>
<sequence length="220" mass="25000">MDSKEKCNLYPELPVKKSDDNQGSPPPPYESPESESSDDVVLPIPVEGMALVIKAADFAARRHRFQKRKDHKGTPYINHPLGVAYILTNEANIYDPVTLAAAILHDTVEDTKTTIDEINSLFGPEVAHIVDECTDDKSLPKDVRKKLQIETAASHSFKAKLIHLADKLYNIRDLSRNVPQGWDTRRIKNYYKWCREVVNQIRGTNETLEKALDKIFDEKC</sequence>
<dbReference type="CDD" id="cd00077">
    <property type="entry name" value="HDc"/>
    <property type="match status" value="1"/>
</dbReference>
<feature type="region of interest" description="Disordered" evidence="12">
    <location>
        <begin position="1"/>
        <end position="39"/>
    </location>
</feature>
<dbReference type="GeneID" id="36379642"/>
<feature type="domain" description="HD" evidence="13">
    <location>
        <begin position="76"/>
        <end position="171"/>
    </location>
</feature>
<dbReference type="EMBL" id="LN609529">
    <property type="protein sequence ID" value="CEF67277.1"/>
    <property type="molecule type" value="Genomic_DNA"/>
</dbReference>
<evidence type="ECO:0000256" key="9">
    <source>
        <dbReference type="ARBA" id="ARBA00041464"/>
    </source>
</evidence>
<evidence type="ECO:0000256" key="10">
    <source>
        <dbReference type="ARBA" id="ARBA00041770"/>
    </source>
</evidence>
<reference evidence="16" key="2">
    <citation type="submission" date="2020-12" db="UniProtKB">
        <authorList>
            <consortium name="WormBaseParasite"/>
        </authorList>
    </citation>
    <scope>IDENTIFICATION</scope>
</reference>
<dbReference type="Pfam" id="PF13328">
    <property type="entry name" value="HD_4"/>
    <property type="match status" value="1"/>
</dbReference>